<sequence length="371" mass="41620">MLKNRRYRDHSRLFESYNALQFTVSFTFKLKELREVLSFEDSSAIHAALSNDELDLNKKLAEVERVMSNLSFDTLDQLFFVGMPIVDADVRERFRRLWYDRPYWGREYGSDNNINRFSAGAITTTTPPTTPGNLAKETSDALNIPDDHYKFGLPIDKNGEDQIDEDDGGKWLGRLCVDCIASGGIGQSAREAAQAISPPRPGHIPSLIPGGSGAIPRPVSKMSGESSYVDKFARFVKSPQITDTVAIGEGEAPVGLVPVELEEVMEKNNEMKEENIDILESEDIPQSNIDSSGDKEFGKVQSRAESGSDELSEKQRERIRTSLDRSTININEEEIKESKYPPKYGRIRAEEIHELIRLLRHEFDKAASSGT</sequence>
<name>A0AAD4R4Y8_9BILA</name>
<reference evidence="2" key="1">
    <citation type="submission" date="2022-01" db="EMBL/GenBank/DDBJ databases">
        <title>Genome Sequence Resource for Two Populations of Ditylenchus destructor, the Migratory Endoparasitic Phytonematode.</title>
        <authorList>
            <person name="Zhang H."/>
            <person name="Lin R."/>
            <person name="Xie B."/>
        </authorList>
    </citation>
    <scope>NUCLEOTIDE SEQUENCE</scope>
    <source>
        <strain evidence="2">BazhouSP</strain>
    </source>
</reference>
<proteinExistence type="predicted"/>
<keyword evidence="3" id="KW-1185">Reference proteome</keyword>
<accession>A0AAD4R4Y8</accession>
<dbReference type="AlphaFoldDB" id="A0AAD4R4Y8"/>
<comment type="caution">
    <text evidence="2">The sequence shown here is derived from an EMBL/GenBank/DDBJ whole genome shotgun (WGS) entry which is preliminary data.</text>
</comment>
<evidence type="ECO:0000313" key="3">
    <source>
        <dbReference type="Proteomes" id="UP001201812"/>
    </source>
</evidence>
<evidence type="ECO:0000256" key="1">
    <source>
        <dbReference type="SAM" id="MobiDB-lite"/>
    </source>
</evidence>
<dbReference type="EMBL" id="JAKKPZ010000010">
    <property type="protein sequence ID" value="KAI1716310.1"/>
    <property type="molecule type" value="Genomic_DNA"/>
</dbReference>
<organism evidence="2 3">
    <name type="scientific">Ditylenchus destructor</name>
    <dbReference type="NCBI Taxonomy" id="166010"/>
    <lineage>
        <taxon>Eukaryota</taxon>
        <taxon>Metazoa</taxon>
        <taxon>Ecdysozoa</taxon>
        <taxon>Nematoda</taxon>
        <taxon>Chromadorea</taxon>
        <taxon>Rhabditida</taxon>
        <taxon>Tylenchina</taxon>
        <taxon>Tylenchomorpha</taxon>
        <taxon>Sphaerularioidea</taxon>
        <taxon>Anguinidae</taxon>
        <taxon>Anguininae</taxon>
        <taxon>Ditylenchus</taxon>
    </lineage>
</organism>
<evidence type="ECO:0000313" key="2">
    <source>
        <dbReference type="EMBL" id="KAI1716310.1"/>
    </source>
</evidence>
<protein>
    <submittedName>
        <fullName evidence="2">Uncharacterized protein</fullName>
    </submittedName>
</protein>
<feature type="region of interest" description="Disordered" evidence="1">
    <location>
        <begin position="280"/>
        <end position="325"/>
    </location>
</feature>
<feature type="compositionally biased region" description="Basic and acidic residues" evidence="1">
    <location>
        <begin position="311"/>
        <end position="323"/>
    </location>
</feature>
<dbReference type="Proteomes" id="UP001201812">
    <property type="component" value="Unassembled WGS sequence"/>
</dbReference>
<gene>
    <name evidence="2" type="ORF">DdX_07353</name>
</gene>